<dbReference type="CDD" id="cd05819">
    <property type="entry name" value="NHL"/>
    <property type="match status" value="1"/>
</dbReference>
<feature type="domain" description="Apple" evidence="3">
    <location>
        <begin position="8"/>
        <end position="52"/>
    </location>
</feature>
<dbReference type="Pfam" id="PF01436">
    <property type="entry name" value="NHL"/>
    <property type="match status" value="2"/>
</dbReference>
<keyword evidence="1" id="KW-0677">Repeat</keyword>
<dbReference type="PROSITE" id="PS51125">
    <property type="entry name" value="NHL"/>
    <property type="match status" value="1"/>
</dbReference>
<dbReference type="Pfam" id="PF00024">
    <property type="entry name" value="PAN_1"/>
    <property type="match status" value="1"/>
</dbReference>
<name>A0A813V970_9BILA</name>
<dbReference type="InterPro" id="IPR050952">
    <property type="entry name" value="TRIM-NHL_E3_ligases"/>
</dbReference>
<dbReference type="Proteomes" id="UP000663845">
    <property type="component" value="Unassembled WGS sequence"/>
</dbReference>
<evidence type="ECO:0000313" key="4">
    <source>
        <dbReference type="EMBL" id="CAF0834820.1"/>
    </source>
</evidence>
<evidence type="ECO:0000313" key="5">
    <source>
        <dbReference type="EMBL" id="CAF4232831.1"/>
    </source>
</evidence>
<dbReference type="EMBL" id="CAJNOG010000045">
    <property type="protein sequence ID" value="CAF0834820.1"/>
    <property type="molecule type" value="Genomic_DNA"/>
</dbReference>
<dbReference type="InterPro" id="IPR011042">
    <property type="entry name" value="6-blade_b-propeller_TolB-like"/>
</dbReference>
<comment type="caution">
    <text evidence="4">The sequence shown here is derived from an EMBL/GenBank/DDBJ whole genome shotgun (WGS) entry which is preliminary data.</text>
</comment>
<gene>
    <name evidence="4" type="ORF">JYZ213_LOCUS7035</name>
    <name evidence="5" type="ORF">OXD698_LOCUS42495</name>
</gene>
<evidence type="ECO:0000259" key="3">
    <source>
        <dbReference type="Pfam" id="PF00024"/>
    </source>
</evidence>
<dbReference type="PANTHER" id="PTHR24104">
    <property type="entry name" value="E3 UBIQUITIN-PROTEIN LIGASE NHLRC1-RELATED"/>
    <property type="match status" value="1"/>
</dbReference>
<feature type="repeat" description="NHL" evidence="2">
    <location>
        <begin position="341"/>
        <end position="368"/>
    </location>
</feature>
<dbReference type="PANTHER" id="PTHR24104:SF25">
    <property type="entry name" value="PROTEIN LIN-41"/>
    <property type="match status" value="1"/>
</dbReference>
<evidence type="ECO:0000313" key="6">
    <source>
        <dbReference type="Proteomes" id="UP000663845"/>
    </source>
</evidence>
<dbReference type="InterPro" id="IPR003609">
    <property type="entry name" value="Pan_app"/>
</dbReference>
<protein>
    <recommendedName>
        <fullName evidence="3">Apple domain-containing protein</fullName>
    </recommendedName>
</protein>
<dbReference type="Gene3D" id="2.120.10.30">
    <property type="entry name" value="TolB, C-terminal domain"/>
    <property type="match status" value="1"/>
</dbReference>
<dbReference type="GO" id="GO:0008270">
    <property type="term" value="F:zinc ion binding"/>
    <property type="evidence" value="ECO:0007669"/>
    <property type="project" value="UniProtKB-KW"/>
</dbReference>
<evidence type="ECO:0000256" key="1">
    <source>
        <dbReference type="ARBA" id="ARBA00022737"/>
    </source>
</evidence>
<accession>A0A813V970</accession>
<reference evidence="4" key="1">
    <citation type="submission" date="2021-02" db="EMBL/GenBank/DDBJ databases">
        <authorList>
            <person name="Nowell W R."/>
        </authorList>
    </citation>
    <scope>NUCLEOTIDE SEQUENCE</scope>
</reference>
<dbReference type="SUPFAM" id="SSF101898">
    <property type="entry name" value="NHL repeat"/>
    <property type="match status" value="1"/>
</dbReference>
<dbReference type="Gene3D" id="2.40.10.500">
    <property type="match status" value="2"/>
</dbReference>
<sequence length="371" mass="39634">MSVRGRIQCAGQCMHNPACKTATFDQINSLCSLFDDFENIGQLIQDNGIVTFVRKVNPFSIGWNSTGITVAGVTGVTGVAANQFNHPFCVVLDSSNTLYVSDQVNQRVQKWLSNASSATTVAGQSNAIAGSAMDYLNYPSDLIIDSNDNLYIVDAGNDRVVLWNNGSSSAMLLAGTGIPINTASQLSGPISIERDSSSGTLYISDTNNHRVVEYLVNASFGTVVAGGNGGGTGITQLYNPRGLYFDLSTNSLLIANNYAHNIVRWVLGASSWTLVIGSASGTAGITSTMLNYPTHIVLDSLGNMYVSDEGNHRIQFFLAGQSNGTTIAGMTGTPGNTSQLLYTPSSVAVDSQFNIYVTDYNNHRVQKFLHY</sequence>
<proteinExistence type="predicted"/>
<organism evidence="4 6">
    <name type="scientific">Adineta steineri</name>
    <dbReference type="NCBI Taxonomy" id="433720"/>
    <lineage>
        <taxon>Eukaryota</taxon>
        <taxon>Metazoa</taxon>
        <taxon>Spiralia</taxon>
        <taxon>Gnathifera</taxon>
        <taxon>Rotifera</taxon>
        <taxon>Eurotatoria</taxon>
        <taxon>Bdelloidea</taxon>
        <taxon>Adinetida</taxon>
        <taxon>Adinetidae</taxon>
        <taxon>Adineta</taxon>
    </lineage>
</organism>
<dbReference type="InterPro" id="IPR001258">
    <property type="entry name" value="NHL_repeat"/>
</dbReference>
<dbReference type="EMBL" id="CAJOAZ010011177">
    <property type="protein sequence ID" value="CAF4232831.1"/>
    <property type="molecule type" value="Genomic_DNA"/>
</dbReference>
<dbReference type="AlphaFoldDB" id="A0A813V970"/>
<dbReference type="Proteomes" id="UP000663844">
    <property type="component" value="Unassembled WGS sequence"/>
</dbReference>
<evidence type="ECO:0000256" key="2">
    <source>
        <dbReference type="PROSITE-ProRule" id="PRU00504"/>
    </source>
</evidence>